<feature type="region of interest" description="Disordered" evidence="1">
    <location>
        <begin position="119"/>
        <end position="138"/>
    </location>
</feature>
<dbReference type="InParanoid" id="E9DXU0"/>
<sequence>MHPSTISASIPSEFDDEVDDDLPPSGEIWAYPCKLASCPDYGKSWLLRSNFLLHLKEQEVHLASAASAAARRAIELQWRYSTNPHLPPRAAPMFRSRSDPEEHVWEYGFRDHTGKIVNRRGTQRQMEQDLAQAQRRQG</sequence>
<dbReference type="HOGENOM" id="CLU_1953882_0_0_1"/>
<feature type="region of interest" description="Disordered" evidence="1">
    <location>
        <begin position="1"/>
        <end position="20"/>
    </location>
</feature>
<keyword evidence="3" id="KW-1185">Reference proteome</keyword>
<evidence type="ECO:0008006" key="4">
    <source>
        <dbReference type="Google" id="ProtNLM"/>
    </source>
</evidence>
<accession>E9DXU0</accession>
<dbReference type="AlphaFoldDB" id="E9DXU0"/>
<dbReference type="eggNOG" id="ENOG502T56U">
    <property type="taxonomic scope" value="Eukaryota"/>
</dbReference>
<reference evidence="2 3" key="1">
    <citation type="journal article" date="2011" name="PLoS Genet.">
        <title>Genome sequencing and comparative transcriptomics of the model entomopathogenic fungi Metarhizium anisopliae and M. acridum.</title>
        <authorList>
            <person name="Gao Q."/>
            <person name="Jin K."/>
            <person name="Ying S.H."/>
            <person name="Zhang Y."/>
            <person name="Xiao G."/>
            <person name="Shang Y."/>
            <person name="Duan Z."/>
            <person name="Hu X."/>
            <person name="Xie X.Q."/>
            <person name="Zhou G."/>
            <person name="Peng G."/>
            <person name="Luo Z."/>
            <person name="Huang W."/>
            <person name="Wang B."/>
            <person name="Fang W."/>
            <person name="Wang S."/>
            <person name="Zhong Y."/>
            <person name="Ma L.J."/>
            <person name="St Leger R.J."/>
            <person name="Zhao G.P."/>
            <person name="Pei Y."/>
            <person name="Feng M.G."/>
            <person name="Xia Y."/>
            <person name="Wang C."/>
        </authorList>
    </citation>
    <scope>NUCLEOTIDE SEQUENCE [LARGE SCALE GENOMIC DNA]</scope>
    <source>
        <strain evidence="2 3">CQMa 102</strain>
    </source>
</reference>
<proteinExistence type="predicted"/>
<dbReference type="OrthoDB" id="4936034at2759"/>
<dbReference type="RefSeq" id="XP_007808778.1">
    <property type="nucleotide sequence ID" value="XM_007810587.1"/>
</dbReference>
<name>E9DXU0_METAQ</name>
<dbReference type="Proteomes" id="UP000002499">
    <property type="component" value="Unassembled WGS sequence"/>
</dbReference>
<evidence type="ECO:0000313" key="2">
    <source>
        <dbReference type="EMBL" id="EFY91553.1"/>
    </source>
</evidence>
<evidence type="ECO:0000256" key="1">
    <source>
        <dbReference type="SAM" id="MobiDB-lite"/>
    </source>
</evidence>
<dbReference type="KEGG" id="maw:19246749"/>
<organism evidence="3">
    <name type="scientific">Metarhizium acridum (strain CQMa 102)</name>
    <dbReference type="NCBI Taxonomy" id="655827"/>
    <lineage>
        <taxon>Eukaryota</taxon>
        <taxon>Fungi</taxon>
        <taxon>Dikarya</taxon>
        <taxon>Ascomycota</taxon>
        <taxon>Pezizomycotina</taxon>
        <taxon>Sordariomycetes</taxon>
        <taxon>Hypocreomycetidae</taxon>
        <taxon>Hypocreales</taxon>
        <taxon>Clavicipitaceae</taxon>
        <taxon>Metarhizium</taxon>
    </lineage>
</organism>
<feature type="compositionally biased region" description="Polar residues" evidence="1">
    <location>
        <begin position="1"/>
        <end position="10"/>
    </location>
</feature>
<gene>
    <name evidence="2" type="ORF">MAC_02438</name>
</gene>
<protein>
    <recommendedName>
        <fullName evidence="4">C2H2-type domain-containing protein</fullName>
    </recommendedName>
</protein>
<dbReference type="GeneID" id="19246749"/>
<dbReference type="EMBL" id="GL698481">
    <property type="protein sequence ID" value="EFY91553.1"/>
    <property type="molecule type" value="Genomic_DNA"/>
</dbReference>
<evidence type="ECO:0000313" key="3">
    <source>
        <dbReference type="Proteomes" id="UP000002499"/>
    </source>
</evidence>